<dbReference type="AlphaFoldDB" id="A0A7Y0HQK6"/>
<protein>
    <submittedName>
        <fullName evidence="1">Uncharacterized protein</fullName>
    </submittedName>
</protein>
<sequence>MKLNKFRCDCGCYKFKTIVFNVQKNSEILKCTQCGQKWTRIGSVYKEQNNKK</sequence>
<reference evidence="1 2" key="2">
    <citation type="submission" date="2020-06" db="EMBL/GenBank/DDBJ databases">
        <title>Complete Genome Sequence of Clostridium muelleri sp. nov. P21T, an Acid-Alcohol Producing Acetogen Isolated from Old Hay.</title>
        <authorList>
            <person name="Duncan K.E."/>
            <person name="Tanner R.S."/>
        </authorList>
    </citation>
    <scope>NUCLEOTIDE SEQUENCE [LARGE SCALE GENOMIC DNA]</scope>
    <source>
        <strain evidence="1 2">P21</strain>
    </source>
</reference>
<accession>A0A7Y0HQK6</accession>
<evidence type="ECO:0000313" key="2">
    <source>
        <dbReference type="Proteomes" id="UP000537131"/>
    </source>
</evidence>
<gene>
    <name evidence="1" type="ORF">HBE96_19815</name>
</gene>
<organism evidence="1 2">
    <name type="scientific">Clostridium muellerianum</name>
    <dbReference type="NCBI Taxonomy" id="2716538"/>
    <lineage>
        <taxon>Bacteria</taxon>
        <taxon>Bacillati</taxon>
        <taxon>Bacillota</taxon>
        <taxon>Clostridia</taxon>
        <taxon>Eubacteriales</taxon>
        <taxon>Clostridiaceae</taxon>
        <taxon>Clostridium</taxon>
    </lineage>
</organism>
<evidence type="ECO:0000313" key="1">
    <source>
        <dbReference type="EMBL" id="NMM64847.1"/>
    </source>
</evidence>
<dbReference type="EMBL" id="JABBNI010000058">
    <property type="protein sequence ID" value="NMM64847.1"/>
    <property type="molecule type" value="Genomic_DNA"/>
</dbReference>
<name>A0A7Y0HQK6_9CLOT</name>
<proteinExistence type="predicted"/>
<dbReference type="Proteomes" id="UP000537131">
    <property type="component" value="Unassembled WGS sequence"/>
</dbReference>
<keyword evidence="2" id="KW-1185">Reference proteome</keyword>
<reference evidence="1 2" key="1">
    <citation type="submission" date="2020-04" db="EMBL/GenBank/DDBJ databases">
        <authorList>
            <person name="Doyle D.A."/>
        </authorList>
    </citation>
    <scope>NUCLEOTIDE SEQUENCE [LARGE SCALE GENOMIC DNA]</scope>
    <source>
        <strain evidence="1 2">P21</strain>
    </source>
</reference>
<comment type="caution">
    <text evidence="1">The sequence shown here is derived from an EMBL/GenBank/DDBJ whole genome shotgun (WGS) entry which is preliminary data.</text>
</comment>
<dbReference type="RefSeq" id="WP_169299439.1">
    <property type="nucleotide sequence ID" value="NZ_JABBNI010000058.1"/>
</dbReference>